<evidence type="ECO:0000313" key="1">
    <source>
        <dbReference type="EMBL" id="EDO56252.1"/>
    </source>
</evidence>
<name>A0ABC9NI76_BACUC</name>
<gene>
    <name evidence="1" type="ORF">BACUNI_00090</name>
</gene>
<accession>A0ABC9NI76</accession>
<comment type="caution">
    <text evidence="1">The sequence shown here is derived from an EMBL/GenBank/DDBJ whole genome shotgun (WGS) entry which is preliminary data.</text>
</comment>
<proteinExistence type="predicted"/>
<protein>
    <submittedName>
        <fullName evidence="1">Uncharacterized protein</fullName>
    </submittedName>
</protein>
<reference evidence="1" key="1">
    <citation type="submission" date="2007-06" db="EMBL/GenBank/DDBJ databases">
        <authorList>
            <person name="Fulton L."/>
            <person name="Clifton S."/>
            <person name="Fulton B."/>
            <person name="Xu J."/>
            <person name="Minx P."/>
            <person name="Pepin K.H."/>
            <person name="Johnson M."/>
            <person name="Thiruvilangam P."/>
            <person name="Bhonagiri V."/>
            <person name="Nash W.E."/>
            <person name="Mardis E.R."/>
            <person name="Wilson R.K."/>
        </authorList>
    </citation>
    <scope>NUCLEOTIDE SEQUENCE [LARGE SCALE GENOMIC DNA]</scope>
    <source>
        <strain evidence="1">ATCC 8492</strain>
    </source>
</reference>
<dbReference type="Proteomes" id="UP000004110">
    <property type="component" value="Unassembled WGS sequence"/>
</dbReference>
<sequence>MPTHNRRKVFRWPSEYESSSATGTPFFFRLCQKVVFMIVFIPSG</sequence>
<keyword evidence="2" id="KW-1185">Reference proteome</keyword>
<dbReference type="EMBL" id="AAYH02000027">
    <property type="protein sequence ID" value="EDO56252.1"/>
    <property type="molecule type" value="Genomic_DNA"/>
</dbReference>
<organism evidence="1 2">
    <name type="scientific">Bacteroides uniformis (strain ATCC 8492 / DSM 6597 / CCUG 4942 / CIP 103695 / JCM 5828 / KCTC 5204 / NCTC 13054 / VPI 0061)</name>
    <dbReference type="NCBI Taxonomy" id="411479"/>
    <lineage>
        <taxon>Bacteria</taxon>
        <taxon>Pseudomonadati</taxon>
        <taxon>Bacteroidota</taxon>
        <taxon>Bacteroidia</taxon>
        <taxon>Bacteroidales</taxon>
        <taxon>Bacteroidaceae</taxon>
        <taxon>Bacteroides</taxon>
    </lineage>
</organism>
<dbReference type="AlphaFoldDB" id="A0ABC9NI76"/>
<reference evidence="1" key="2">
    <citation type="submission" date="2013-11" db="EMBL/GenBank/DDBJ databases">
        <title>Draft genome sequence of Bacteroides uniformis (ATCC 8492).</title>
        <authorList>
            <person name="Sudarsanam P."/>
            <person name="Ley R."/>
            <person name="Guruge J."/>
            <person name="Turnbaugh P.J."/>
            <person name="Mahowald M."/>
            <person name="Liep D."/>
            <person name="Gordon J."/>
        </authorList>
    </citation>
    <scope>NUCLEOTIDE SEQUENCE</scope>
    <source>
        <strain evidence="1">ATCC 8492</strain>
    </source>
</reference>
<evidence type="ECO:0000313" key="2">
    <source>
        <dbReference type="Proteomes" id="UP000004110"/>
    </source>
</evidence>